<reference evidence="1" key="1">
    <citation type="submission" date="2022-09" db="EMBL/GenBank/DDBJ databases">
        <title>Fusarium specimens isolated from Avocado Roots.</title>
        <authorList>
            <person name="Stajich J."/>
            <person name="Roper C."/>
            <person name="Heimlech-Rivalta G."/>
        </authorList>
    </citation>
    <scope>NUCLEOTIDE SEQUENCE</scope>
    <source>
        <strain evidence="1">A02</strain>
    </source>
</reference>
<sequence>MDDWIKIYPSICPSPTSRYPEGSTNCVVQALLVVLTLTPIAAVLIENIAPHVPAAMHIVHSRALASIHVGGISFKSKCDHNCATEKREASRLFRSFETMLDNKSFNR</sequence>
<evidence type="ECO:0000313" key="2">
    <source>
        <dbReference type="Proteomes" id="UP001152087"/>
    </source>
</evidence>
<proteinExistence type="predicted"/>
<organism evidence="1 2">
    <name type="scientific">Fusarium falciforme</name>
    <dbReference type="NCBI Taxonomy" id="195108"/>
    <lineage>
        <taxon>Eukaryota</taxon>
        <taxon>Fungi</taxon>
        <taxon>Dikarya</taxon>
        <taxon>Ascomycota</taxon>
        <taxon>Pezizomycotina</taxon>
        <taxon>Sordariomycetes</taxon>
        <taxon>Hypocreomycetidae</taxon>
        <taxon>Hypocreales</taxon>
        <taxon>Nectriaceae</taxon>
        <taxon>Fusarium</taxon>
        <taxon>Fusarium solani species complex</taxon>
    </lineage>
</organism>
<dbReference type="EMBL" id="JAOQAV010000004">
    <property type="protein sequence ID" value="KAJ4194794.1"/>
    <property type="molecule type" value="Genomic_DNA"/>
</dbReference>
<keyword evidence="2" id="KW-1185">Reference proteome</keyword>
<protein>
    <submittedName>
        <fullName evidence="1">Uncharacterized protein</fullName>
    </submittedName>
</protein>
<dbReference type="AlphaFoldDB" id="A0A9W8V3N5"/>
<gene>
    <name evidence="1" type="ORF">NW755_002212</name>
</gene>
<accession>A0A9W8V3N5</accession>
<comment type="caution">
    <text evidence="1">The sequence shown here is derived from an EMBL/GenBank/DDBJ whole genome shotgun (WGS) entry which is preliminary data.</text>
</comment>
<dbReference type="Proteomes" id="UP001152087">
    <property type="component" value="Unassembled WGS sequence"/>
</dbReference>
<name>A0A9W8V3N5_9HYPO</name>
<evidence type="ECO:0000313" key="1">
    <source>
        <dbReference type="EMBL" id="KAJ4194794.1"/>
    </source>
</evidence>